<proteinExistence type="predicted"/>
<dbReference type="RefSeq" id="WP_207278884.1">
    <property type="nucleotide sequence ID" value="NZ_JAFLEQ010000012.1"/>
</dbReference>
<dbReference type="AlphaFoldDB" id="A0A939E000"/>
<keyword evidence="5 7" id="KW-0472">Membrane</keyword>
<dbReference type="PANTHER" id="PTHR42865:SF8">
    <property type="entry name" value="SERINE_THREONINE TRANSPORTER SSTT"/>
    <property type="match status" value="1"/>
</dbReference>
<dbReference type="Pfam" id="PF00375">
    <property type="entry name" value="SDF"/>
    <property type="match status" value="1"/>
</dbReference>
<dbReference type="InterPro" id="IPR036458">
    <property type="entry name" value="Na:dicarbo_symporter_sf"/>
</dbReference>
<evidence type="ECO:0000256" key="2">
    <source>
        <dbReference type="ARBA" id="ARBA00022448"/>
    </source>
</evidence>
<feature type="transmembrane region" description="Helical" evidence="7">
    <location>
        <begin position="273"/>
        <end position="301"/>
    </location>
</feature>
<evidence type="ECO:0000313" key="9">
    <source>
        <dbReference type="Proteomes" id="UP000664332"/>
    </source>
</evidence>
<feature type="region of interest" description="Disordered" evidence="6">
    <location>
        <begin position="413"/>
        <end position="432"/>
    </location>
</feature>
<dbReference type="PANTHER" id="PTHR42865">
    <property type="entry name" value="PROTON/GLUTAMATE-ASPARTATE SYMPORTER"/>
    <property type="match status" value="1"/>
</dbReference>
<keyword evidence="2" id="KW-0813">Transport</keyword>
<evidence type="ECO:0000313" key="8">
    <source>
        <dbReference type="EMBL" id="MBN9644395.1"/>
    </source>
</evidence>
<dbReference type="PRINTS" id="PR00173">
    <property type="entry name" value="EDTRNSPORT"/>
</dbReference>
<feature type="transmembrane region" description="Helical" evidence="7">
    <location>
        <begin position="130"/>
        <end position="151"/>
    </location>
</feature>
<evidence type="ECO:0000256" key="6">
    <source>
        <dbReference type="SAM" id="MobiDB-lite"/>
    </source>
</evidence>
<organism evidence="8 9">
    <name type="scientific">Corynebacterium mendelii</name>
    <dbReference type="NCBI Taxonomy" id="2765362"/>
    <lineage>
        <taxon>Bacteria</taxon>
        <taxon>Bacillati</taxon>
        <taxon>Actinomycetota</taxon>
        <taxon>Actinomycetes</taxon>
        <taxon>Mycobacteriales</taxon>
        <taxon>Corynebacteriaceae</taxon>
        <taxon>Corynebacterium</taxon>
    </lineage>
</organism>
<evidence type="ECO:0000256" key="1">
    <source>
        <dbReference type="ARBA" id="ARBA00004141"/>
    </source>
</evidence>
<dbReference type="SUPFAM" id="SSF118215">
    <property type="entry name" value="Proton glutamate symport protein"/>
    <property type="match status" value="1"/>
</dbReference>
<dbReference type="GO" id="GO:0032329">
    <property type="term" value="P:serine transport"/>
    <property type="evidence" value="ECO:0007669"/>
    <property type="project" value="TreeGrafter"/>
</dbReference>
<feature type="transmembrane region" description="Helical" evidence="7">
    <location>
        <begin position="41"/>
        <end position="66"/>
    </location>
</feature>
<evidence type="ECO:0000256" key="5">
    <source>
        <dbReference type="ARBA" id="ARBA00023136"/>
    </source>
</evidence>
<protein>
    <submittedName>
        <fullName evidence="8">Dicarboxylate/amino acid:cation symporter</fullName>
    </submittedName>
</protein>
<feature type="transmembrane region" description="Helical" evidence="7">
    <location>
        <begin position="237"/>
        <end position="261"/>
    </location>
</feature>
<feature type="transmembrane region" description="Helical" evidence="7">
    <location>
        <begin position="203"/>
        <end position="225"/>
    </location>
</feature>
<feature type="transmembrane region" description="Helical" evidence="7">
    <location>
        <begin position="73"/>
        <end position="94"/>
    </location>
</feature>
<dbReference type="Proteomes" id="UP000664332">
    <property type="component" value="Unassembled WGS sequence"/>
</dbReference>
<dbReference type="GO" id="GO:0005886">
    <property type="term" value="C:plasma membrane"/>
    <property type="evidence" value="ECO:0007669"/>
    <property type="project" value="TreeGrafter"/>
</dbReference>
<feature type="transmembrane region" description="Helical" evidence="7">
    <location>
        <begin position="171"/>
        <end position="191"/>
    </location>
</feature>
<name>A0A939E000_9CORY</name>
<dbReference type="Gene3D" id="1.10.3860.10">
    <property type="entry name" value="Sodium:dicarboxylate symporter"/>
    <property type="match status" value="1"/>
</dbReference>
<keyword evidence="9" id="KW-1185">Reference proteome</keyword>
<evidence type="ECO:0000256" key="7">
    <source>
        <dbReference type="SAM" id="Phobius"/>
    </source>
</evidence>
<keyword evidence="4 7" id="KW-1133">Transmembrane helix</keyword>
<comment type="subcellular location">
    <subcellularLocation>
        <location evidence="1">Membrane</location>
        <topology evidence="1">Multi-pass membrane protein</topology>
    </subcellularLocation>
</comment>
<dbReference type="GO" id="GO:0005295">
    <property type="term" value="F:neutral L-amino acid:sodium symporter activity"/>
    <property type="evidence" value="ECO:0007669"/>
    <property type="project" value="TreeGrafter"/>
</dbReference>
<feature type="transmembrane region" description="Helical" evidence="7">
    <location>
        <begin position="313"/>
        <end position="342"/>
    </location>
</feature>
<comment type="caution">
    <text evidence="8">The sequence shown here is derived from an EMBL/GenBank/DDBJ whole genome shotgun (WGS) entry which is preliminary data.</text>
</comment>
<accession>A0A939E000</accession>
<sequence length="432" mass="45369">MQKQKFTSTLLFKIIVAIIAGIVCSFFLPEPLARVFITFNGLFGNFLGFFIPVLIFALITPAIAGIGRGAGKWLAITTGVAYASTVFAGLLAYASSQAIYPWLLAGESTAEAKDVDSGALSSYFTIEMPAPVGVMTALLLAFTLGVAMTAVKSDTLYNGVRDLERVIMRVITRFIIPLLPVYIFGMFLGMGMNGNLTATLTTFAKVLLLAVIMTIVLLVIQYLLVGGIARVNPWKAFATMLPAYGTALGTSSSAATIPVTYACAKKNGVAPSVAGFTVPLCATTHLAGSMMKICLFAFAIMSMDGMDLPAGKAIGFILMLGVTMVAAPGVPGGAIMAAIGLLESMLGFSPEQQALMIAAYIAIDSFGTACNVTGDGAIALIINKFAKGQISRAELVDTPNFEIDSVIEEDIEDTTAADSRVESSAPDGRHRL</sequence>
<feature type="transmembrane region" description="Helical" evidence="7">
    <location>
        <begin position="10"/>
        <end position="29"/>
    </location>
</feature>
<keyword evidence="3 7" id="KW-0812">Transmembrane</keyword>
<evidence type="ECO:0000256" key="3">
    <source>
        <dbReference type="ARBA" id="ARBA00022692"/>
    </source>
</evidence>
<reference evidence="8" key="1">
    <citation type="submission" date="2021-03" db="EMBL/GenBank/DDBJ databases">
        <authorList>
            <person name="Sun Q."/>
        </authorList>
    </citation>
    <scope>NUCLEOTIDE SEQUENCE</scope>
    <source>
        <strain evidence="8">CCM 8862</strain>
    </source>
</reference>
<evidence type="ECO:0000256" key="4">
    <source>
        <dbReference type="ARBA" id="ARBA00022989"/>
    </source>
</evidence>
<dbReference type="InterPro" id="IPR001991">
    <property type="entry name" value="Na-dicarboxylate_symporter"/>
</dbReference>
<dbReference type="EMBL" id="JAFLEQ010000012">
    <property type="protein sequence ID" value="MBN9644395.1"/>
    <property type="molecule type" value="Genomic_DNA"/>
</dbReference>
<gene>
    <name evidence="8" type="ORF">JZY06_07195</name>
</gene>